<accession>A0A7W9YWW7</accession>
<keyword evidence="1" id="KW-0732">Signal</keyword>
<evidence type="ECO:0000256" key="1">
    <source>
        <dbReference type="SAM" id="SignalP"/>
    </source>
</evidence>
<feature type="signal peptide" evidence="1">
    <location>
        <begin position="1"/>
        <end position="19"/>
    </location>
</feature>
<evidence type="ECO:0000313" key="3">
    <source>
        <dbReference type="Proteomes" id="UP000535501"/>
    </source>
</evidence>
<organism evidence="2 3">
    <name type="scientific">Pseudorhizobium flavum</name>
    <dbReference type="NCBI Taxonomy" id="1335061"/>
    <lineage>
        <taxon>Bacteria</taxon>
        <taxon>Pseudomonadati</taxon>
        <taxon>Pseudomonadota</taxon>
        <taxon>Alphaproteobacteria</taxon>
        <taxon>Hyphomicrobiales</taxon>
        <taxon>Rhizobiaceae</taxon>
        <taxon>Rhizobium/Agrobacterium group</taxon>
        <taxon>Pseudorhizobium</taxon>
    </lineage>
</organism>
<keyword evidence="3" id="KW-1185">Reference proteome</keyword>
<dbReference type="Proteomes" id="UP000535501">
    <property type="component" value="Unassembled WGS sequence"/>
</dbReference>
<comment type="caution">
    <text evidence="2">The sequence shown here is derived from an EMBL/GenBank/DDBJ whole genome shotgun (WGS) entry which is preliminary data.</text>
</comment>
<feature type="chain" id="PRO_5031296934" evidence="1">
    <location>
        <begin position="20"/>
        <end position="136"/>
    </location>
</feature>
<sequence length="136" mass="15607">MKRLFWILLPLALPAFAFAQDADPLRFQLERTESGFIRLDRETGAVSLCREAEGDLVCRMAADERAAYEKELDLLGDRVTALEKRLDAQPSQNALPGEAEIEQSLSIMERFMRRFMEIIEEFTTERDNAEPAPQRT</sequence>
<reference evidence="2 3" key="1">
    <citation type="submission" date="2020-08" db="EMBL/GenBank/DDBJ databases">
        <title>Genomic Encyclopedia of Type Strains, Phase IV (KMG-IV): sequencing the most valuable type-strain genomes for metagenomic binning, comparative biology and taxonomic classification.</title>
        <authorList>
            <person name="Goeker M."/>
        </authorList>
    </citation>
    <scope>NUCLEOTIDE SEQUENCE [LARGE SCALE GENOMIC DNA]</scope>
    <source>
        <strain evidence="2 3">DSM 102134</strain>
    </source>
</reference>
<name>A0A7W9YWW7_9HYPH</name>
<protein>
    <submittedName>
        <fullName evidence="2">Uncharacterized protein</fullName>
    </submittedName>
</protein>
<proteinExistence type="predicted"/>
<gene>
    <name evidence="2" type="ORF">HNQ75_001720</name>
</gene>
<dbReference type="AlphaFoldDB" id="A0A7W9YWW7"/>
<dbReference type="RefSeq" id="WP_077547504.1">
    <property type="nucleotide sequence ID" value="NZ_JACHEJ010000003.1"/>
</dbReference>
<evidence type="ECO:0000313" key="2">
    <source>
        <dbReference type="EMBL" id="MBB6179752.1"/>
    </source>
</evidence>
<dbReference type="EMBL" id="JACHEJ010000003">
    <property type="protein sequence ID" value="MBB6179752.1"/>
    <property type="molecule type" value="Genomic_DNA"/>
</dbReference>